<keyword evidence="2" id="KW-1185">Reference proteome</keyword>
<name>A0ACB9BN50_CICIN</name>
<dbReference type="EMBL" id="CM042014">
    <property type="protein sequence ID" value="KAI3723455.1"/>
    <property type="molecule type" value="Genomic_DNA"/>
</dbReference>
<proteinExistence type="predicted"/>
<organism evidence="1 2">
    <name type="scientific">Cichorium intybus</name>
    <name type="common">Chicory</name>
    <dbReference type="NCBI Taxonomy" id="13427"/>
    <lineage>
        <taxon>Eukaryota</taxon>
        <taxon>Viridiplantae</taxon>
        <taxon>Streptophyta</taxon>
        <taxon>Embryophyta</taxon>
        <taxon>Tracheophyta</taxon>
        <taxon>Spermatophyta</taxon>
        <taxon>Magnoliopsida</taxon>
        <taxon>eudicotyledons</taxon>
        <taxon>Gunneridae</taxon>
        <taxon>Pentapetalae</taxon>
        <taxon>asterids</taxon>
        <taxon>campanulids</taxon>
        <taxon>Asterales</taxon>
        <taxon>Asteraceae</taxon>
        <taxon>Cichorioideae</taxon>
        <taxon>Cichorieae</taxon>
        <taxon>Cichoriinae</taxon>
        <taxon>Cichorium</taxon>
    </lineage>
</organism>
<sequence>MEVPHVLFLLLKLSVAILLLSLCFATVGEATYQCQGKCEDMPDCDALCKRFGFLSGDCMPPLYQASMNSSKVVKIFKSVAINGSSRASIVKSHRAFVTASKPLQKDRSEEKVEKTCDQVTQAADAVKKGATQITNMTKDVRGKVSEATDTITQKAKDDVVDVAGKKLKQTVIDENK</sequence>
<reference evidence="1 2" key="2">
    <citation type="journal article" date="2022" name="Mol. Ecol. Resour.">
        <title>The genomes of chicory, endive, great burdock and yacon provide insights into Asteraceae paleo-polyploidization history and plant inulin production.</title>
        <authorList>
            <person name="Fan W."/>
            <person name="Wang S."/>
            <person name="Wang H."/>
            <person name="Wang A."/>
            <person name="Jiang F."/>
            <person name="Liu H."/>
            <person name="Zhao H."/>
            <person name="Xu D."/>
            <person name="Zhang Y."/>
        </authorList>
    </citation>
    <scope>NUCLEOTIDE SEQUENCE [LARGE SCALE GENOMIC DNA]</scope>
    <source>
        <strain evidence="2">cv. Punajuju</strain>
        <tissue evidence="1">Leaves</tissue>
    </source>
</reference>
<accession>A0ACB9BN50</accession>
<protein>
    <submittedName>
        <fullName evidence="1">Uncharacterized protein</fullName>
    </submittedName>
</protein>
<dbReference type="Proteomes" id="UP001055811">
    <property type="component" value="Linkage Group LG06"/>
</dbReference>
<evidence type="ECO:0000313" key="1">
    <source>
        <dbReference type="EMBL" id="KAI3723455.1"/>
    </source>
</evidence>
<reference evidence="2" key="1">
    <citation type="journal article" date="2022" name="Mol. Ecol. Resour.">
        <title>The genomes of chicory, endive, great burdock and yacon provide insights into Asteraceae palaeo-polyploidization history and plant inulin production.</title>
        <authorList>
            <person name="Fan W."/>
            <person name="Wang S."/>
            <person name="Wang H."/>
            <person name="Wang A."/>
            <person name="Jiang F."/>
            <person name="Liu H."/>
            <person name="Zhao H."/>
            <person name="Xu D."/>
            <person name="Zhang Y."/>
        </authorList>
    </citation>
    <scope>NUCLEOTIDE SEQUENCE [LARGE SCALE GENOMIC DNA]</scope>
    <source>
        <strain evidence="2">cv. Punajuju</strain>
    </source>
</reference>
<comment type="caution">
    <text evidence="1">The sequence shown here is derived from an EMBL/GenBank/DDBJ whole genome shotgun (WGS) entry which is preliminary data.</text>
</comment>
<gene>
    <name evidence="1" type="ORF">L2E82_35045</name>
</gene>
<evidence type="ECO:0000313" key="2">
    <source>
        <dbReference type="Proteomes" id="UP001055811"/>
    </source>
</evidence>